<dbReference type="STRING" id="389348.PNK_0393"/>
<keyword evidence="5 9" id="KW-0227">DNA damage</keyword>
<keyword evidence="12" id="KW-1185">Reference proteome</keyword>
<dbReference type="InParanoid" id="A0A0U5J7G5"/>
<dbReference type="PROSITE" id="PS51432">
    <property type="entry name" value="AP_NUCLEASE_F2_4"/>
    <property type="match status" value="1"/>
</dbReference>
<feature type="binding site" evidence="9">
    <location>
        <position position="71"/>
    </location>
    <ligand>
        <name>Zn(2+)</name>
        <dbReference type="ChEBI" id="CHEBI:29105"/>
        <label>1</label>
    </ligand>
</feature>
<dbReference type="InterPro" id="IPR013022">
    <property type="entry name" value="Xyl_isomerase-like_TIM-brl"/>
</dbReference>
<dbReference type="PROSITE" id="PS00729">
    <property type="entry name" value="AP_NUCLEASE_F2_1"/>
    <property type="match status" value="1"/>
</dbReference>
<dbReference type="PROSITE" id="PS00731">
    <property type="entry name" value="AP_NUCLEASE_F2_3"/>
    <property type="match status" value="1"/>
</dbReference>
<evidence type="ECO:0000256" key="1">
    <source>
        <dbReference type="ARBA" id="ARBA00005340"/>
    </source>
</evidence>
<accession>A0A0U5J7G5</accession>
<feature type="domain" description="Xylose isomerase-like TIM barrel" evidence="10">
    <location>
        <begin position="26"/>
        <end position="280"/>
    </location>
</feature>
<evidence type="ECO:0000256" key="7">
    <source>
        <dbReference type="ARBA" id="ARBA00022833"/>
    </source>
</evidence>
<evidence type="ECO:0000313" key="12">
    <source>
        <dbReference type="Proteomes" id="UP000069902"/>
    </source>
</evidence>
<feature type="binding site" evidence="9">
    <location>
        <position position="182"/>
    </location>
    <ligand>
        <name>Zn(2+)</name>
        <dbReference type="ChEBI" id="CHEBI:29105"/>
        <label>2</label>
    </ligand>
</feature>
<dbReference type="InterPro" id="IPR018246">
    <property type="entry name" value="AP_endonuc_F2_Zn_BS"/>
</dbReference>
<sequence>MTSENILIGAHTSAAGGVHRALLEGKQIGATTIQFFTSNQKQWKGRQFTSDDLAIWQRTLQETGLQHLMSHDSYLINLGCPNAENLEKSRKAFQEEVIRCVQLGVNYLNFHPGASLGEDVQKCLDCIIESLLLIKPLVEQGKTRLLLEATAGQGSSVGHRFEQLAYIIQGVQDHIPIGVCIDTCHIFVAGYDIRTAEAWDQTLKEFDKVVGLSHLYAFHVNDSMKDLGSRVDRHAELGEGKIGWSSFQFLMTDPRTRHLPKYLETPGGPAFWEKEIQKLKGFV</sequence>
<keyword evidence="7 9" id="KW-0862">Zinc</keyword>
<dbReference type="GO" id="GO:0008270">
    <property type="term" value="F:zinc ion binding"/>
    <property type="evidence" value="ECO:0007669"/>
    <property type="project" value="UniProtKB-UniRule"/>
</dbReference>
<comment type="cofactor">
    <cofactor evidence="9">
        <name>Zn(2+)</name>
        <dbReference type="ChEBI" id="CHEBI:29105"/>
    </cofactor>
    <text evidence="9">Binds 3 Zn(2+) ions.</text>
</comment>
<dbReference type="GO" id="GO:0008081">
    <property type="term" value="F:phosphoric diester hydrolase activity"/>
    <property type="evidence" value="ECO:0007669"/>
    <property type="project" value="TreeGrafter"/>
</dbReference>
<gene>
    <name evidence="9 11" type="primary">nfo</name>
    <name evidence="11" type="ORF">PNK_0393</name>
</gene>
<comment type="catalytic activity">
    <reaction evidence="9">
        <text>Endonucleolytic cleavage to 5'-phosphooligonucleotide end-products.</text>
        <dbReference type="EC" id="3.1.21.2"/>
    </reaction>
</comment>
<dbReference type="SUPFAM" id="SSF51658">
    <property type="entry name" value="Xylose isomerase-like"/>
    <property type="match status" value="1"/>
</dbReference>
<dbReference type="NCBIfam" id="NF002199">
    <property type="entry name" value="PRK01060.1-4"/>
    <property type="match status" value="1"/>
</dbReference>
<dbReference type="GO" id="GO:0006284">
    <property type="term" value="P:base-excision repair"/>
    <property type="evidence" value="ECO:0007669"/>
    <property type="project" value="TreeGrafter"/>
</dbReference>
<keyword evidence="3 9" id="KW-0479">Metal-binding</keyword>
<comment type="similarity">
    <text evidence="1 9">Belongs to the AP endonuclease 2 family.</text>
</comment>
<dbReference type="RefSeq" id="WP_059059965.1">
    <property type="nucleotide sequence ID" value="NZ_LN879502.1"/>
</dbReference>
<reference evidence="12" key="1">
    <citation type="submission" date="2015-09" db="EMBL/GenBank/DDBJ databases">
        <authorList>
            <person name="Bertelli C."/>
        </authorList>
    </citation>
    <scope>NUCLEOTIDE SEQUENCE [LARGE SCALE GENOMIC DNA]</scope>
    <source>
        <strain evidence="12">KNic</strain>
    </source>
</reference>
<evidence type="ECO:0000313" key="11">
    <source>
        <dbReference type="EMBL" id="CUI16025.1"/>
    </source>
</evidence>
<dbReference type="InterPro" id="IPR036237">
    <property type="entry name" value="Xyl_isomerase-like_sf"/>
</dbReference>
<evidence type="ECO:0000256" key="9">
    <source>
        <dbReference type="HAMAP-Rule" id="MF_00152"/>
    </source>
</evidence>
<evidence type="ECO:0000256" key="5">
    <source>
        <dbReference type="ARBA" id="ARBA00022763"/>
    </source>
</evidence>
<dbReference type="PANTHER" id="PTHR21445:SF0">
    <property type="entry name" value="APURINIC-APYRIMIDINIC ENDONUCLEASE"/>
    <property type="match status" value="1"/>
</dbReference>
<dbReference type="SMART" id="SM00518">
    <property type="entry name" value="AP2Ec"/>
    <property type="match status" value="1"/>
</dbReference>
<dbReference type="EMBL" id="LN879502">
    <property type="protein sequence ID" value="CUI16025.1"/>
    <property type="molecule type" value="Genomic_DNA"/>
</dbReference>
<organism evidence="11 12">
    <name type="scientific">Candidatus Protochlamydia naegleriophila</name>
    <dbReference type="NCBI Taxonomy" id="389348"/>
    <lineage>
        <taxon>Bacteria</taxon>
        <taxon>Pseudomonadati</taxon>
        <taxon>Chlamydiota</taxon>
        <taxon>Chlamydiia</taxon>
        <taxon>Parachlamydiales</taxon>
        <taxon>Parachlamydiaceae</taxon>
        <taxon>Candidatus Protochlamydia</taxon>
    </lineage>
</organism>
<feature type="binding site" evidence="9">
    <location>
        <position position="185"/>
    </location>
    <ligand>
        <name>Zn(2+)</name>
        <dbReference type="ChEBI" id="CHEBI:29105"/>
        <label>3</label>
    </ligand>
</feature>
<feature type="binding site" evidence="9">
    <location>
        <position position="111"/>
    </location>
    <ligand>
        <name>Zn(2+)</name>
        <dbReference type="ChEBI" id="CHEBI:29105"/>
        <label>1</label>
    </ligand>
</feature>
<evidence type="ECO:0000256" key="8">
    <source>
        <dbReference type="ARBA" id="ARBA00023204"/>
    </source>
</evidence>
<dbReference type="HAMAP" id="MF_00152">
    <property type="entry name" value="Nfo"/>
    <property type="match status" value="1"/>
</dbReference>
<feature type="binding site" evidence="9">
    <location>
        <position position="234"/>
    </location>
    <ligand>
        <name>Zn(2+)</name>
        <dbReference type="ChEBI" id="CHEBI:29105"/>
        <label>3</label>
    </ligand>
</feature>
<dbReference type="GO" id="GO:0008833">
    <property type="term" value="F:deoxyribonuclease IV (phage-T4-induced) activity"/>
    <property type="evidence" value="ECO:0007669"/>
    <property type="project" value="UniProtKB-UniRule"/>
</dbReference>
<evidence type="ECO:0000256" key="3">
    <source>
        <dbReference type="ARBA" id="ARBA00022723"/>
    </source>
</evidence>
<dbReference type="InterPro" id="IPR001719">
    <property type="entry name" value="AP_endonuc_2"/>
</dbReference>
<dbReference type="PROSITE" id="PS00730">
    <property type="entry name" value="AP_NUCLEASE_F2_2"/>
    <property type="match status" value="1"/>
</dbReference>
<keyword evidence="4 9" id="KW-0255">Endonuclease</keyword>
<dbReference type="Gene3D" id="3.20.20.150">
    <property type="entry name" value="Divalent-metal-dependent TIM barrel enzymes"/>
    <property type="match status" value="1"/>
</dbReference>
<dbReference type="Proteomes" id="UP000069902">
    <property type="component" value="Chromosome cPNK"/>
</dbReference>
<feature type="binding site" evidence="9">
    <location>
        <position position="148"/>
    </location>
    <ligand>
        <name>Zn(2+)</name>
        <dbReference type="ChEBI" id="CHEBI:29105"/>
        <label>2</label>
    </ligand>
</feature>
<dbReference type="GO" id="GO:0003677">
    <property type="term" value="F:DNA binding"/>
    <property type="evidence" value="ECO:0007669"/>
    <property type="project" value="InterPro"/>
</dbReference>
<evidence type="ECO:0000256" key="6">
    <source>
        <dbReference type="ARBA" id="ARBA00022801"/>
    </source>
</evidence>
<comment type="function">
    <text evidence="9">Endonuclease IV plays a role in DNA repair. It cleaves phosphodiester bonds at apurinic or apyrimidinic (AP) sites, generating a 3'-hydroxyl group and a 5'-terminal sugar phosphate.</text>
</comment>
<protein>
    <recommendedName>
        <fullName evidence="9">Probable endonuclease 4</fullName>
        <ecNumber evidence="9">3.1.21.2</ecNumber>
    </recommendedName>
    <alternativeName>
        <fullName evidence="9">Endodeoxyribonuclease IV</fullName>
    </alternativeName>
    <alternativeName>
        <fullName evidence="9">Endonuclease IV</fullName>
    </alternativeName>
</protein>
<dbReference type="GO" id="GO:0003906">
    <property type="term" value="F:DNA-(apurinic or apyrimidinic site) endonuclease activity"/>
    <property type="evidence" value="ECO:0007669"/>
    <property type="project" value="TreeGrafter"/>
</dbReference>
<dbReference type="PATRIC" id="fig|389348.3.peg.439"/>
<evidence type="ECO:0000256" key="2">
    <source>
        <dbReference type="ARBA" id="ARBA00022722"/>
    </source>
</evidence>
<dbReference type="CDD" id="cd00019">
    <property type="entry name" value="AP2Ec"/>
    <property type="match status" value="1"/>
</dbReference>
<dbReference type="FunFam" id="3.20.20.150:FF:000001">
    <property type="entry name" value="Probable endonuclease 4"/>
    <property type="match status" value="1"/>
</dbReference>
<dbReference type="NCBIfam" id="NF002197">
    <property type="entry name" value="PRK01060.1-2"/>
    <property type="match status" value="1"/>
</dbReference>
<dbReference type="FunCoup" id="A0A0U5J7G5">
    <property type="interactions" value="222"/>
</dbReference>
<feature type="binding site" evidence="9">
    <location>
        <position position="264"/>
    </location>
    <ligand>
        <name>Zn(2+)</name>
        <dbReference type="ChEBI" id="CHEBI:29105"/>
        <label>2</label>
    </ligand>
</feature>
<keyword evidence="8 9" id="KW-0234">DNA repair</keyword>
<name>A0A0U5J7G5_9BACT</name>
<feature type="binding site" evidence="9">
    <location>
        <position position="219"/>
    </location>
    <ligand>
        <name>Zn(2+)</name>
        <dbReference type="ChEBI" id="CHEBI:29105"/>
        <label>2</label>
    </ligand>
</feature>
<proteinExistence type="inferred from homology"/>
<dbReference type="KEGG" id="pnl:PNK_0393"/>
<dbReference type="EC" id="3.1.21.2" evidence="9"/>
<feature type="binding site" evidence="9">
    <location>
        <position position="148"/>
    </location>
    <ligand>
        <name>Zn(2+)</name>
        <dbReference type="ChEBI" id="CHEBI:29105"/>
        <label>1</label>
    </ligand>
</feature>
<dbReference type="Pfam" id="PF01261">
    <property type="entry name" value="AP_endonuc_2"/>
    <property type="match status" value="1"/>
</dbReference>
<keyword evidence="6 9" id="KW-0378">Hydrolase</keyword>
<dbReference type="PANTHER" id="PTHR21445">
    <property type="entry name" value="ENDONUCLEASE IV ENDODEOXYRIBONUCLEASE IV"/>
    <property type="match status" value="1"/>
</dbReference>
<dbReference type="NCBIfam" id="TIGR00587">
    <property type="entry name" value="nfo"/>
    <property type="match status" value="1"/>
</dbReference>
<evidence type="ECO:0000259" key="10">
    <source>
        <dbReference type="Pfam" id="PF01261"/>
    </source>
</evidence>
<evidence type="ECO:0000256" key="4">
    <source>
        <dbReference type="ARBA" id="ARBA00022759"/>
    </source>
</evidence>
<keyword evidence="2 9" id="KW-0540">Nuclease</keyword>
<feature type="binding site" evidence="9">
    <location>
        <position position="232"/>
    </location>
    <ligand>
        <name>Zn(2+)</name>
        <dbReference type="ChEBI" id="CHEBI:29105"/>
        <label>3</label>
    </ligand>
</feature>
<dbReference type="AlphaFoldDB" id="A0A0U5J7G5"/>